<evidence type="ECO:0000313" key="8">
    <source>
        <dbReference type="Proteomes" id="UP000594892"/>
    </source>
</evidence>
<keyword evidence="1" id="KW-0813">Transport</keyword>
<accession>A0AAP9Y4G6</accession>
<feature type="compositionally biased region" description="Basic and acidic residues" evidence="5">
    <location>
        <begin position="160"/>
        <end position="174"/>
    </location>
</feature>
<proteinExistence type="predicted"/>
<protein>
    <submittedName>
        <fullName evidence="6">Group III truncated hemoglobin</fullName>
    </submittedName>
</protein>
<dbReference type="InterPro" id="IPR009050">
    <property type="entry name" value="Globin-like_sf"/>
</dbReference>
<evidence type="ECO:0000256" key="2">
    <source>
        <dbReference type="ARBA" id="ARBA00022617"/>
    </source>
</evidence>
<dbReference type="Gene3D" id="1.10.490.10">
    <property type="entry name" value="Globins"/>
    <property type="match status" value="1"/>
</dbReference>
<dbReference type="AlphaFoldDB" id="A0AAP9Y4G6"/>
<sequence length="191" mass="21116">MTTSHTQANAPAPNHRIDAASRAAEPTVENIAALVDAFYERVRADPLLGPVFAAKLDGRWDQHLPKMVTFWSSLVLGTKDYRGNVQAKHQPLDGLEPAHFSRWLTLFLQTVTARYAPAAAVRFMEPALRIAQSLQLSHFGWDYRIPAEQQALLDAIAPKRPRDGDDAHPARPRGEPFPAKIIGRGGHDTDA</sequence>
<dbReference type="Proteomes" id="UP001056386">
    <property type="component" value="Chromosome 1"/>
</dbReference>
<dbReference type="EMBL" id="CP099587">
    <property type="protein sequence ID" value="USS44765.1"/>
    <property type="molecule type" value="Genomic_DNA"/>
</dbReference>
<keyword evidence="3" id="KW-0479">Metal-binding</keyword>
<dbReference type="GO" id="GO:0020037">
    <property type="term" value="F:heme binding"/>
    <property type="evidence" value="ECO:0007669"/>
    <property type="project" value="InterPro"/>
</dbReference>
<evidence type="ECO:0000313" key="6">
    <source>
        <dbReference type="EMBL" id="QPQ93674.1"/>
    </source>
</evidence>
<dbReference type="GO" id="GO:0046872">
    <property type="term" value="F:metal ion binding"/>
    <property type="evidence" value="ECO:0007669"/>
    <property type="project" value="UniProtKB-KW"/>
</dbReference>
<dbReference type="RefSeq" id="WP_015875463.1">
    <property type="nucleotide sequence ID" value="NZ_CP021074.1"/>
</dbReference>
<dbReference type="CDD" id="cd08916">
    <property type="entry name" value="TrHb3_P"/>
    <property type="match status" value="1"/>
</dbReference>
<evidence type="ECO:0000256" key="5">
    <source>
        <dbReference type="SAM" id="MobiDB-lite"/>
    </source>
</evidence>
<dbReference type="Proteomes" id="UP000594892">
    <property type="component" value="Chromosome 2"/>
</dbReference>
<keyword evidence="9" id="KW-1185">Reference proteome</keyword>
<dbReference type="InterPro" id="IPR001486">
    <property type="entry name" value="Hemoglobin_trunc"/>
</dbReference>
<dbReference type="Pfam" id="PF01152">
    <property type="entry name" value="Bac_globin"/>
    <property type="match status" value="1"/>
</dbReference>
<reference evidence="6 8" key="1">
    <citation type="submission" date="2020-12" db="EMBL/GenBank/DDBJ databases">
        <title>FDA dAtabase for Regulatory Grade micrObial Sequences (FDA-ARGOS): Supporting development and validation of Infectious Disease Dx tests.</title>
        <authorList>
            <person name="Minogue T."/>
            <person name="Wolcott M."/>
            <person name="Wasieloski L."/>
            <person name="Aguilar W."/>
            <person name="Moore D."/>
            <person name="Jaissle J."/>
            <person name="Tallon L."/>
            <person name="Sadzewicz L."/>
            <person name="Zhao X."/>
            <person name="Boylan J."/>
            <person name="Ott S."/>
            <person name="Bowen H."/>
            <person name="Vavikolanu K."/>
            <person name="Mehta A."/>
            <person name="Aluvathingal J."/>
            <person name="Nadendla S."/>
            <person name="Yan Y."/>
            <person name="Sichtig H."/>
        </authorList>
    </citation>
    <scope>NUCLEOTIDE SEQUENCE [LARGE SCALE GENOMIC DNA]</scope>
    <source>
        <strain evidence="6 8">FDAARGOS_949</strain>
    </source>
</reference>
<evidence type="ECO:0000313" key="7">
    <source>
        <dbReference type="EMBL" id="USS44765.1"/>
    </source>
</evidence>
<gene>
    <name evidence="6" type="ORF">I6H06_15760</name>
    <name evidence="7" type="ORF">NFI99_24405</name>
</gene>
<dbReference type="SUPFAM" id="SSF46458">
    <property type="entry name" value="Globin-like"/>
    <property type="match status" value="1"/>
</dbReference>
<reference evidence="7" key="2">
    <citation type="submission" date="2022-06" db="EMBL/GenBank/DDBJ databases">
        <title>Draft genome sequence of Burkholderia glumae strain GR20004 isolated from rice panicle showing bacterial panicle blight.</title>
        <authorList>
            <person name="Choi S.Y."/>
            <person name="Lee Y.H."/>
        </authorList>
    </citation>
    <scope>NUCLEOTIDE SEQUENCE</scope>
    <source>
        <strain evidence="7">GR20004</strain>
    </source>
</reference>
<dbReference type="GeneID" id="45697829"/>
<dbReference type="InterPro" id="IPR012292">
    <property type="entry name" value="Globin/Proto"/>
</dbReference>
<keyword evidence="2" id="KW-0349">Heme</keyword>
<dbReference type="EMBL" id="CP065601">
    <property type="protein sequence ID" value="QPQ93674.1"/>
    <property type="molecule type" value="Genomic_DNA"/>
</dbReference>
<evidence type="ECO:0000256" key="1">
    <source>
        <dbReference type="ARBA" id="ARBA00022448"/>
    </source>
</evidence>
<feature type="region of interest" description="Disordered" evidence="5">
    <location>
        <begin position="159"/>
        <end position="191"/>
    </location>
</feature>
<organism evidence="6 8">
    <name type="scientific">Burkholderia glumae</name>
    <name type="common">Pseudomonas glumae</name>
    <dbReference type="NCBI Taxonomy" id="337"/>
    <lineage>
        <taxon>Bacteria</taxon>
        <taxon>Pseudomonadati</taxon>
        <taxon>Pseudomonadota</taxon>
        <taxon>Betaproteobacteria</taxon>
        <taxon>Burkholderiales</taxon>
        <taxon>Burkholderiaceae</taxon>
        <taxon>Burkholderia</taxon>
    </lineage>
</organism>
<evidence type="ECO:0000256" key="3">
    <source>
        <dbReference type="ARBA" id="ARBA00022723"/>
    </source>
</evidence>
<name>A0AAP9Y4G6_BURGL</name>
<dbReference type="GO" id="GO:0019825">
    <property type="term" value="F:oxygen binding"/>
    <property type="evidence" value="ECO:0007669"/>
    <property type="project" value="InterPro"/>
</dbReference>
<evidence type="ECO:0000256" key="4">
    <source>
        <dbReference type="ARBA" id="ARBA00023004"/>
    </source>
</evidence>
<keyword evidence="4" id="KW-0408">Iron</keyword>
<evidence type="ECO:0000313" key="9">
    <source>
        <dbReference type="Proteomes" id="UP001056386"/>
    </source>
</evidence>